<sequence length="102" mass="11785">QFVHILAGANEDSSHHVTEFRPWIITNKHHIPFIISEDNFPLVPALKLTLYVEHLLQFIYKLFIPIQCGQVHSTTHCNPLHLNLSATSATNLLVLSLFWRYL</sequence>
<dbReference type="AlphaFoldDB" id="A0AAQ3ND57"/>
<name>A0AAQ3ND57_VIGMU</name>
<evidence type="ECO:0000313" key="1">
    <source>
        <dbReference type="EMBL" id="WVZ07640.1"/>
    </source>
</evidence>
<gene>
    <name evidence="1" type="ORF">V8G54_020986</name>
</gene>
<feature type="non-terminal residue" evidence="1">
    <location>
        <position position="102"/>
    </location>
</feature>
<dbReference type="EMBL" id="CP144695">
    <property type="protein sequence ID" value="WVZ07640.1"/>
    <property type="molecule type" value="Genomic_DNA"/>
</dbReference>
<organism evidence="1 2">
    <name type="scientific">Vigna mungo</name>
    <name type="common">Black gram</name>
    <name type="synonym">Phaseolus mungo</name>
    <dbReference type="NCBI Taxonomy" id="3915"/>
    <lineage>
        <taxon>Eukaryota</taxon>
        <taxon>Viridiplantae</taxon>
        <taxon>Streptophyta</taxon>
        <taxon>Embryophyta</taxon>
        <taxon>Tracheophyta</taxon>
        <taxon>Spermatophyta</taxon>
        <taxon>Magnoliopsida</taxon>
        <taxon>eudicotyledons</taxon>
        <taxon>Gunneridae</taxon>
        <taxon>Pentapetalae</taxon>
        <taxon>rosids</taxon>
        <taxon>fabids</taxon>
        <taxon>Fabales</taxon>
        <taxon>Fabaceae</taxon>
        <taxon>Papilionoideae</taxon>
        <taxon>50 kb inversion clade</taxon>
        <taxon>NPAAA clade</taxon>
        <taxon>indigoferoid/millettioid clade</taxon>
        <taxon>Phaseoleae</taxon>
        <taxon>Vigna</taxon>
    </lineage>
</organism>
<accession>A0AAQ3ND57</accession>
<protein>
    <submittedName>
        <fullName evidence="1">Uncharacterized protein</fullName>
    </submittedName>
</protein>
<dbReference type="Proteomes" id="UP001374535">
    <property type="component" value="Chromosome 6"/>
</dbReference>
<reference evidence="1 2" key="1">
    <citation type="journal article" date="2023" name="Life. Sci Alliance">
        <title>Evolutionary insights into 3D genome organization and epigenetic landscape of Vigna mungo.</title>
        <authorList>
            <person name="Junaid A."/>
            <person name="Singh B."/>
            <person name="Bhatia S."/>
        </authorList>
    </citation>
    <scope>NUCLEOTIDE SEQUENCE [LARGE SCALE GENOMIC DNA]</scope>
    <source>
        <strain evidence="1">Urdbean</strain>
    </source>
</reference>
<proteinExistence type="predicted"/>
<keyword evidence="2" id="KW-1185">Reference proteome</keyword>
<evidence type="ECO:0000313" key="2">
    <source>
        <dbReference type="Proteomes" id="UP001374535"/>
    </source>
</evidence>